<dbReference type="STRING" id="457427.SSOG_02153"/>
<name>D9W6B0_9ACTN</name>
<dbReference type="HOGENOM" id="CLU_092429_3_0_11"/>
<gene>
    <name evidence="1" type="ORF">SSOG_02153</name>
</gene>
<reference evidence="1 2" key="1">
    <citation type="submission" date="2009-02" db="EMBL/GenBank/DDBJ databases">
        <title>Annotation of Streptomyces hygroscopicus strain ATCC 53653.</title>
        <authorList>
            <consortium name="The Broad Institute Genome Sequencing Platform"/>
            <consortium name="Broad Institute Microbial Sequencing Center"/>
            <person name="Fischbach M."/>
            <person name="Godfrey P."/>
            <person name="Ward D."/>
            <person name="Young S."/>
            <person name="Zeng Q."/>
            <person name="Koehrsen M."/>
            <person name="Alvarado L."/>
            <person name="Berlin A.M."/>
            <person name="Bochicchio J."/>
            <person name="Borenstein D."/>
            <person name="Chapman S.B."/>
            <person name="Chen Z."/>
            <person name="Engels R."/>
            <person name="Freedman E."/>
            <person name="Gellesch M."/>
            <person name="Goldberg J."/>
            <person name="Griggs A."/>
            <person name="Gujja S."/>
            <person name="Heilman E.R."/>
            <person name="Heiman D.I."/>
            <person name="Hepburn T.A."/>
            <person name="Howarth C."/>
            <person name="Jen D."/>
            <person name="Larson L."/>
            <person name="Lewis B."/>
            <person name="Mehta T."/>
            <person name="Park D."/>
            <person name="Pearson M."/>
            <person name="Richards J."/>
            <person name="Roberts A."/>
            <person name="Saif S."/>
            <person name="Shea T.D."/>
            <person name="Shenoy N."/>
            <person name="Sisk P."/>
            <person name="Stolte C."/>
            <person name="Sykes S.N."/>
            <person name="Thomson T."/>
            <person name="Walk T."/>
            <person name="White J."/>
            <person name="Yandava C."/>
            <person name="Straight P."/>
            <person name="Clardy J."/>
            <person name="Hung D."/>
            <person name="Kolter R."/>
            <person name="Mekalanos J."/>
            <person name="Walker S."/>
            <person name="Walsh C.T."/>
            <person name="Wieland-Brown L.C."/>
            <person name="Haas B."/>
            <person name="Nusbaum C."/>
            <person name="Birren B."/>
        </authorList>
    </citation>
    <scope>NUCLEOTIDE SEQUENCE [LARGE SCALE GENOMIC DNA]</scope>
    <source>
        <strain evidence="1 2">ATCC 53653</strain>
    </source>
</reference>
<proteinExistence type="predicted"/>
<evidence type="ECO:0000313" key="2">
    <source>
        <dbReference type="Proteomes" id="UP000003963"/>
    </source>
</evidence>
<sequence>MPLTRKSGIRRKVRHSVPWQVRPEECRSQFSRHQQERRGEPNVRIKFHRWTPPCGHELTVLPAGRWWDAVRATEPVGERALRLLGADSGAVIQDRYGPLYWLVRPGAADGWDVRDVRVLGLSTTTASYIGVPPGHRTTSPGTHWRIAVGPDRYLTDAARLRGALLAALGEEVGR</sequence>
<organism evidence="1 2">
    <name type="scientific">Streptomyces himastatinicus ATCC 53653</name>
    <dbReference type="NCBI Taxonomy" id="457427"/>
    <lineage>
        <taxon>Bacteria</taxon>
        <taxon>Bacillati</taxon>
        <taxon>Actinomycetota</taxon>
        <taxon>Actinomycetes</taxon>
        <taxon>Kitasatosporales</taxon>
        <taxon>Streptomycetaceae</taxon>
        <taxon>Streptomyces</taxon>
        <taxon>Streptomyces violaceusniger group</taxon>
    </lineage>
</organism>
<accession>D9W6B0</accession>
<dbReference type="Proteomes" id="UP000003963">
    <property type="component" value="Unassembled WGS sequence"/>
</dbReference>
<dbReference type="EMBL" id="GG657754">
    <property type="protein sequence ID" value="EFL22441.1"/>
    <property type="molecule type" value="Genomic_DNA"/>
</dbReference>
<keyword evidence="2" id="KW-1185">Reference proteome</keyword>
<evidence type="ECO:0000313" key="1">
    <source>
        <dbReference type="EMBL" id="EFL22441.1"/>
    </source>
</evidence>
<protein>
    <submittedName>
        <fullName evidence="1">Uncharacterized protein</fullName>
    </submittedName>
</protein>
<dbReference type="AlphaFoldDB" id="D9W6B0"/>